<dbReference type="InterPro" id="IPR009057">
    <property type="entry name" value="Homeodomain-like_sf"/>
</dbReference>
<dbReference type="SMART" id="SM00448">
    <property type="entry name" value="REC"/>
    <property type="match status" value="1"/>
</dbReference>
<dbReference type="GO" id="GO:0043565">
    <property type="term" value="F:sequence-specific DNA binding"/>
    <property type="evidence" value="ECO:0007669"/>
    <property type="project" value="InterPro"/>
</dbReference>
<evidence type="ECO:0000313" key="10">
    <source>
        <dbReference type="Proteomes" id="UP000445000"/>
    </source>
</evidence>
<dbReference type="GO" id="GO:0000160">
    <property type="term" value="P:phosphorelay signal transduction system"/>
    <property type="evidence" value="ECO:0007669"/>
    <property type="project" value="InterPro"/>
</dbReference>
<keyword evidence="5" id="KW-0804">Transcription</keyword>
<reference evidence="10" key="1">
    <citation type="submission" date="2020-01" db="EMBL/GenBank/DDBJ databases">
        <title>'Steroidobacter agaridevorans' sp. nov., agar-degrading bacteria isolated from rhizosphere soils.</title>
        <authorList>
            <person name="Ikenaga M."/>
            <person name="Kataoka M."/>
            <person name="Murouchi A."/>
            <person name="Katsuragi S."/>
            <person name="Sakai M."/>
        </authorList>
    </citation>
    <scope>NUCLEOTIDE SEQUENCE [LARGE SCALE GENOMIC DNA]</scope>
    <source>
        <strain evidence="10">YU21-B</strain>
    </source>
</reference>
<dbReference type="InterPro" id="IPR001789">
    <property type="entry name" value="Sig_transdc_resp-reg_receiver"/>
</dbReference>
<evidence type="ECO:0000256" key="2">
    <source>
        <dbReference type="ARBA" id="ARBA00022741"/>
    </source>
</evidence>
<dbReference type="SMART" id="SM00382">
    <property type="entry name" value="AAA"/>
    <property type="match status" value="1"/>
</dbReference>
<dbReference type="SUPFAM" id="SSF52172">
    <property type="entry name" value="CheY-like"/>
    <property type="match status" value="1"/>
</dbReference>
<keyword evidence="2" id="KW-0547">Nucleotide-binding</keyword>
<dbReference type="PROSITE" id="PS50110">
    <property type="entry name" value="RESPONSE_REGULATORY"/>
    <property type="match status" value="1"/>
</dbReference>
<keyword evidence="4" id="KW-0805">Transcription regulation</keyword>
<dbReference type="InterPro" id="IPR002078">
    <property type="entry name" value="Sigma_54_int"/>
</dbReference>
<dbReference type="SUPFAM" id="SSF52540">
    <property type="entry name" value="P-loop containing nucleoside triphosphate hydrolases"/>
    <property type="match status" value="1"/>
</dbReference>
<dbReference type="SUPFAM" id="SSF46689">
    <property type="entry name" value="Homeodomain-like"/>
    <property type="match status" value="1"/>
</dbReference>
<evidence type="ECO:0000256" key="1">
    <source>
        <dbReference type="ARBA" id="ARBA00022553"/>
    </source>
</evidence>
<dbReference type="FunFam" id="3.40.50.300:FF:000006">
    <property type="entry name" value="DNA-binding transcriptional regulator NtrC"/>
    <property type="match status" value="1"/>
</dbReference>
<dbReference type="InterPro" id="IPR025944">
    <property type="entry name" value="Sigma_54_int_dom_CS"/>
</dbReference>
<feature type="domain" description="Sigma-54 factor interaction" evidence="7">
    <location>
        <begin position="143"/>
        <end position="372"/>
    </location>
</feature>
<dbReference type="PANTHER" id="PTHR32071">
    <property type="entry name" value="TRANSCRIPTIONAL REGULATORY PROTEIN"/>
    <property type="match status" value="1"/>
</dbReference>
<dbReference type="PROSITE" id="PS50045">
    <property type="entry name" value="SIGMA54_INTERACT_4"/>
    <property type="match status" value="1"/>
</dbReference>
<dbReference type="InterPro" id="IPR027417">
    <property type="entry name" value="P-loop_NTPase"/>
</dbReference>
<dbReference type="InterPro" id="IPR025662">
    <property type="entry name" value="Sigma_54_int_dom_ATP-bd_1"/>
</dbReference>
<dbReference type="Gene3D" id="3.40.50.300">
    <property type="entry name" value="P-loop containing nucleotide triphosphate hydrolases"/>
    <property type="match status" value="1"/>
</dbReference>
<dbReference type="CDD" id="cd00009">
    <property type="entry name" value="AAA"/>
    <property type="match status" value="1"/>
</dbReference>
<comment type="caution">
    <text evidence="9">The sequence shown here is derived from an EMBL/GenBank/DDBJ whole genome shotgun (WGS) entry which is preliminary data.</text>
</comment>
<dbReference type="Pfam" id="PF00158">
    <property type="entry name" value="Sigma54_activat"/>
    <property type="match status" value="1"/>
</dbReference>
<gene>
    <name evidence="9" type="ORF">GCM10011487_58370</name>
</gene>
<dbReference type="InterPro" id="IPR003593">
    <property type="entry name" value="AAA+_ATPase"/>
</dbReference>
<dbReference type="PANTHER" id="PTHR32071:SF17">
    <property type="entry name" value="TRANSCRIPTIONAL REGULATOR (NTRC FAMILY)"/>
    <property type="match status" value="1"/>
</dbReference>
<feature type="domain" description="Response regulatory" evidence="8">
    <location>
        <begin position="8"/>
        <end position="122"/>
    </location>
</feature>
<protein>
    <submittedName>
        <fullName evidence="9">Sigma-54-dependent Fis family transcriptional regulator</fullName>
    </submittedName>
</protein>
<evidence type="ECO:0000259" key="8">
    <source>
        <dbReference type="PROSITE" id="PS50110"/>
    </source>
</evidence>
<dbReference type="InterPro" id="IPR002197">
    <property type="entry name" value="HTH_Fis"/>
</dbReference>
<keyword evidence="10" id="KW-1185">Reference proteome</keyword>
<dbReference type="Pfam" id="PF00072">
    <property type="entry name" value="Response_reg"/>
    <property type="match status" value="1"/>
</dbReference>
<dbReference type="PROSITE" id="PS00688">
    <property type="entry name" value="SIGMA54_INTERACT_3"/>
    <property type="match status" value="1"/>
</dbReference>
<evidence type="ECO:0000256" key="4">
    <source>
        <dbReference type="ARBA" id="ARBA00023015"/>
    </source>
</evidence>
<dbReference type="PROSITE" id="PS00675">
    <property type="entry name" value="SIGMA54_INTERACT_1"/>
    <property type="match status" value="1"/>
</dbReference>
<evidence type="ECO:0000256" key="6">
    <source>
        <dbReference type="PROSITE-ProRule" id="PRU00169"/>
    </source>
</evidence>
<feature type="modified residue" description="4-aspartylphosphate" evidence="6">
    <location>
        <position position="57"/>
    </location>
</feature>
<dbReference type="AlphaFoldDB" id="A0A829YKE8"/>
<keyword evidence="1 6" id="KW-0597">Phosphoprotein</keyword>
<dbReference type="GO" id="GO:0005524">
    <property type="term" value="F:ATP binding"/>
    <property type="evidence" value="ECO:0007669"/>
    <property type="project" value="UniProtKB-KW"/>
</dbReference>
<dbReference type="InterPro" id="IPR011006">
    <property type="entry name" value="CheY-like_superfamily"/>
</dbReference>
<proteinExistence type="predicted"/>
<evidence type="ECO:0000256" key="5">
    <source>
        <dbReference type="ARBA" id="ARBA00023163"/>
    </source>
</evidence>
<accession>A0A829YKE8</accession>
<dbReference type="GO" id="GO:0006355">
    <property type="term" value="P:regulation of DNA-templated transcription"/>
    <property type="evidence" value="ECO:0007669"/>
    <property type="project" value="InterPro"/>
</dbReference>
<keyword evidence="3" id="KW-0067">ATP-binding</keyword>
<organism evidence="9 10">
    <name type="scientific">Steroidobacter agaridevorans</name>
    <dbReference type="NCBI Taxonomy" id="2695856"/>
    <lineage>
        <taxon>Bacteria</taxon>
        <taxon>Pseudomonadati</taxon>
        <taxon>Pseudomonadota</taxon>
        <taxon>Gammaproteobacteria</taxon>
        <taxon>Steroidobacterales</taxon>
        <taxon>Steroidobacteraceae</taxon>
        <taxon>Steroidobacter</taxon>
    </lineage>
</organism>
<dbReference type="RefSeq" id="WP_161815458.1">
    <property type="nucleotide sequence ID" value="NZ_BLJN01000007.1"/>
</dbReference>
<sequence length="456" mass="50414">MTTTARPVVLVLDDEKNICKAIELALGQEGMDVVTALDVSSALRTLHGRIVDAVIVDIRLGEIDGLSFFKRMQADGITAPAIFISGNATLTEAAQAVKIGGYDFLEKPFSSEKLITTVRRCLDMSKLRTQLALIESQSSSGEIVGQSGAIRKLVVDIARVAKSNANVLITGESGVGKELVANSIHAHSERAEQAFVKVNCSAIPDSLIESELFGHERGAFTGATASKKGLFEVAHRGVIFLDEIADLSVSAQAKILRVLQNGEIQKIGSETVTKVDVRVVSGTHKDLKKEVTEQRFREDLFYRLNVVPMRVPALRERIEDLPELIAVLMRQLSKKNNLKEKPIDEEVVAELQRYAWPGNVRELQNVLERMSVMSGERITVLDVPEEILSATDGVEERHDSSALRTFRDRSERDFIIATLKRNKGNISQSASDLGVRRTYLHKRLSVLKIGKKEYFL</sequence>
<dbReference type="InterPro" id="IPR058031">
    <property type="entry name" value="AAA_lid_NorR"/>
</dbReference>
<dbReference type="Gene3D" id="1.10.8.60">
    <property type="match status" value="1"/>
</dbReference>
<evidence type="ECO:0000313" key="9">
    <source>
        <dbReference type="EMBL" id="GFE83837.1"/>
    </source>
</evidence>
<dbReference type="Gene3D" id="3.40.50.2300">
    <property type="match status" value="1"/>
</dbReference>
<dbReference type="Gene3D" id="1.10.10.60">
    <property type="entry name" value="Homeodomain-like"/>
    <property type="match status" value="1"/>
</dbReference>
<evidence type="ECO:0000256" key="3">
    <source>
        <dbReference type="ARBA" id="ARBA00022840"/>
    </source>
</evidence>
<name>A0A829YKE8_9GAMM</name>
<evidence type="ECO:0000259" key="7">
    <source>
        <dbReference type="PROSITE" id="PS50045"/>
    </source>
</evidence>
<dbReference type="EMBL" id="BLJN01000007">
    <property type="protein sequence ID" value="GFE83837.1"/>
    <property type="molecule type" value="Genomic_DNA"/>
</dbReference>
<dbReference type="Proteomes" id="UP000445000">
    <property type="component" value="Unassembled WGS sequence"/>
</dbReference>
<dbReference type="Pfam" id="PF02954">
    <property type="entry name" value="HTH_8"/>
    <property type="match status" value="1"/>
</dbReference>
<dbReference type="Pfam" id="PF25601">
    <property type="entry name" value="AAA_lid_14"/>
    <property type="match status" value="1"/>
</dbReference>